<keyword evidence="1" id="KW-0732">Signal</keyword>
<accession>A0ABX7NDU5</accession>
<protein>
    <submittedName>
        <fullName evidence="2">Uncharacterized protein</fullName>
    </submittedName>
</protein>
<feature type="chain" id="PRO_5047427512" evidence="1">
    <location>
        <begin position="25"/>
        <end position="187"/>
    </location>
</feature>
<keyword evidence="3" id="KW-1185">Reference proteome</keyword>
<proteinExistence type="predicted"/>
<reference evidence="2 3" key="1">
    <citation type="submission" date="2021-02" db="EMBL/GenBank/DDBJ databases">
        <title>De Novo genome assembly of isolated myxobacteria.</title>
        <authorList>
            <person name="Stevens D.C."/>
        </authorList>
    </citation>
    <scope>NUCLEOTIDE SEQUENCE [LARGE SCALE GENOMIC DNA]</scope>
    <source>
        <strain evidence="2 3">SCHIC003</strain>
    </source>
</reference>
<dbReference type="Proteomes" id="UP000663090">
    <property type="component" value="Chromosome"/>
</dbReference>
<dbReference type="RefSeq" id="WP_206718193.1">
    <property type="nucleotide sequence ID" value="NZ_CP071091.1"/>
</dbReference>
<dbReference type="EMBL" id="CP071091">
    <property type="protein sequence ID" value="QSQ16539.1"/>
    <property type="molecule type" value="Genomic_DNA"/>
</dbReference>
<feature type="signal peptide" evidence="1">
    <location>
        <begin position="1"/>
        <end position="24"/>
    </location>
</feature>
<gene>
    <name evidence="2" type="ORF">JY572_11040</name>
</gene>
<evidence type="ECO:0000313" key="3">
    <source>
        <dbReference type="Proteomes" id="UP000663090"/>
    </source>
</evidence>
<evidence type="ECO:0000256" key="1">
    <source>
        <dbReference type="SAM" id="SignalP"/>
    </source>
</evidence>
<organism evidence="2 3">
    <name type="scientific">Myxococcus landrumensis</name>
    <dbReference type="NCBI Taxonomy" id="2813577"/>
    <lineage>
        <taxon>Bacteria</taxon>
        <taxon>Pseudomonadati</taxon>
        <taxon>Myxococcota</taxon>
        <taxon>Myxococcia</taxon>
        <taxon>Myxococcales</taxon>
        <taxon>Cystobacterineae</taxon>
        <taxon>Myxococcaceae</taxon>
        <taxon>Myxococcus</taxon>
    </lineage>
</organism>
<evidence type="ECO:0000313" key="2">
    <source>
        <dbReference type="EMBL" id="QSQ16539.1"/>
    </source>
</evidence>
<name>A0ABX7NDU5_9BACT</name>
<sequence>MSIRQLFRMGMVTVVLLAAVPAAATTQLRMDLSQLSLESDAVVHGVVRRVESRWAGDGQRIVTDVEVEVVEPLKGQPGGTVLVTQPGGEVGDIGQVVHGLASFKTGEEVVIFLRKRGAKAFRLSGEAQGKYQVRRGEVGKPAMAVPEPTEALLLDPVTRQPTASVEKPRTLEDLKAAIRAALKESAP</sequence>